<dbReference type="EMBL" id="JASWHZ010000001">
    <property type="protein sequence ID" value="MDL2418956.1"/>
    <property type="molecule type" value="Genomic_DNA"/>
</dbReference>
<accession>A0ABT7KXS7</accession>
<keyword evidence="2" id="KW-1185">Reference proteome</keyword>
<dbReference type="Gene3D" id="1.10.30.50">
    <property type="match status" value="1"/>
</dbReference>
<evidence type="ECO:0000313" key="1">
    <source>
        <dbReference type="EMBL" id="MDL2418956.1"/>
    </source>
</evidence>
<protein>
    <recommendedName>
        <fullName evidence="3">HNH endonuclease</fullName>
    </recommendedName>
</protein>
<evidence type="ECO:0008006" key="3">
    <source>
        <dbReference type="Google" id="ProtNLM"/>
    </source>
</evidence>
<proteinExistence type="predicted"/>
<dbReference type="Proteomes" id="UP001229716">
    <property type="component" value="Unassembled WGS sequence"/>
</dbReference>
<gene>
    <name evidence="1" type="ORF">P6F46_22975</name>
</gene>
<organism evidence="1 2">
    <name type="scientific">Bacillus shihchuchen</name>
    <dbReference type="NCBI Taxonomy" id="3036942"/>
    <lineage>
        <taxon>Bacteria</taxon>
        <taxon>Bacillati</taxon>
        <taxon>Bacillota</taxon>
        <taxon>Bacilli</taxon>
        <taxon>Bacillales</taxon>
        <taxon>Bacillaceae</taxon>
        <taxon>Bacillus</taxon>
        <taxon>Bacillus cereus group</taxon>
    </lineage>
</organism>
<reference evidence="1 2" key="1">
    <citation type="journal article" date="2023" name="Int. J. Mol. Sci.">
        <title>Pathogenicity and Genomic Characterization of a Novel Genospecies, Bacillus shihchuchen, of the Bacillus cereus Group Isolated from Chinese Softshell Turtle (Pelodiscus sinensis).</title>
        <authorList>
            <person name="Cheng L.W."/>
            <person name="Byadgi O.V."/>
            <person name="Tsai C.E."/>
            <person name="Wang P.C."/>
            <person name="Chen S.C."/>
        </authorList>
    </citation>
    <scope>NUCLEOTIDE SEQUENCE [LARGE SCALE GENOMIC DNA]</scope>
    <source>
        <strain evidence="1 2">QF108-045</strain>
    </source>
</reference>
<evidence type="ECO:0000313" key="2">
    <source>
        <dbReference type="Proteomes" id="UP001229716"/>
    </source>
</evidence>
<name>A0ABT7KXS7_9BACI</name>
<comment type="caution">
    <text evidence="1">The sequence shown here is derived from an EMBL/GenBank/DDBJ whole genome shotgun (WGS) entry which is preliminary data.</text>
</comment>
<sequence length="253" mass="29207">MIKINKVSCPTELNDEVRQQLTDTYIQSGTSVWKQKYIVEALLDSSHSKCCYCECNVSEESKYMEVEHFMDKNHYPDKVVEWDNLLPSCKRCNGNKSDHDVVSEPIINPAIIEPKEHLTMWAYRFRSKNGSVIGQNTIDVIQLNETHRLGLARFEIGEETHNQINILLDLTVEYCDGTAQHTRRRNKIKSQIKALMREGCPTQEYSATVATEINNSEEFSVVMDLFKGNDLWDEEMDELYSEVCKSALEISIR</sequence>